<keyword evidence="5 7" id="KW-0574">Periplasm</keyword>
<dbReference type="Pfam" id="PF13144">
    <property type="entry name" value="ChapFlgA"/>
    <property type="match status" value="1"/>
</dbReference>
<evidence type="ECO:0000256" key="2">
    <source>
        <dbReference type="ARBA" id="ARBA00010474"/>
    </source>
</evidence>
<keyword evidence="7" id="KW-1005">Bacterial flagellum biogenesis</keyword>
<dbReference type="NCBIfam" id="TIGR03170">
    <property type="entry name" value="flgA_cterm"/>
    <property type="match status" value="1"/>
</dbReference>
<evidence type="ECO:0000256" key="5">
    <source>
        <dbReference type="ARBA" id="ARBA00022764"/>
    </source>
</evidence>
<organism evidence="9 10">
    <name type="scientific">Thalassotalea profundi</name>
    <dbReference type="NCBI Taxonomy" id="2036687"/>
    <lineage>
        <taxon>Bacteria</taxon>
        <taxon>Pseudomonadati</taxon>
        <taxon>Pseudomonadota</taxon>
        <taxon>Gammaproteobacteria</taxon>
        <taxon>Alteromonadales</taxon>
        <taxon>Colwelliaceae</taxon>
        <taxon>Thalassotalea</taxon>
    </lineage>
</organism>
<evidence type="ECO:0000259" key="8">
    <source>
        <dbReference type="PROSITE" id="PS50844"/>
    </source>
</evidence>
<keyword evidence="10" id="KW-1185">Reference proteome</keyword>
<evidence type="ECO:0000256" key="6">
    <source>
        <dbReference type="ARBA" id="ARBA00025643"/>
    </source>
</evidence>
<evidence type="ECO:0000256" key="3">
    <source>
        <dbReference type="ARBA" id="ARBA00014754"/>
    </source>
</evidence>
<dbReference type="Gene3D" id="3.90.1210.10">
    <property type="entry name" value="Antifreeze-like/N-acetylneuraminic acid synthase C-terminal domain"/>
    <property type="match status" value="1"/>
</dbReference>
<accession>A0ABQ3IE84</accession>
<dbReference type="Pfam" id="PF17656">
    <property type="entry name" value="ChapFlgA_N"/>
    <property type="match status" value="1"/>
</dbReference>
<keyword evidence="9" id="KW-0966">Cell projection</keyword>
<proteinExistence type="inferred from homology"/>
<evidence type="ECO:0000313" key="9">
    <source>
        <dbReference type="EMBL" id="GHE81121.1"/>
    </source>
</evidence>
<sequence length="208" mass="22886">MAQSYSSETIKSLAKSFVEKNIETPKHGKVVITPADIDPRIEIKPCKIPLSLNIPENNSSRNVNVKISCEDSTSWVLFLPVRVETQIPVLIANQSISKGSLLDNTNIELTYIDQFELRGEAIKDINEIIGAKAKRTLTKGRPISPRSFCVVCKGDNVDIIAKSAVFMIQTEGVALKDANIGEQIRVKNNRSGRTVTGTVSDDHKVIIN</sequence>
<evidence type="ECO:0000256" key="1">
    <source>
        <dbReference type="ARBA" id="ARBA00004418"/>
    </source>
</evidence>
<dbReference type="Proteomes" id="UP000626370">
    <property type="component" value="Unassembled WGS sequence"/>
</dbReference>
<keyword evidence="9" id="KW-0282">Flagellum</keyword>
<protein>
    <recommendedName>
        <fullName evidence="3 7">Flagella basal body P-ring formation protein FlgA</fullName>
    </recommendedName>
</protein>
<dbReference type="InterPro" id="IPR017585">
    <property type="entry name" value="SAF_FlgA"/>
</dbReference>
<keyword evidence="9" id="KW-0969">Cilium</keyword>
<dbReference type="InterPro" id="IPR039246">
    <property type="entry name" value="Flagellar_FlgA"/>
</dbReference>
<feature type="domain" description="AFP-like" evidence="8">
    <location>
        <begin position="89"/>
        <end position="143"/>
    </location>
</feature>
<dbReference type="PANTHER" id="PTHR36307:SF1">
    <property type="entry name" value="FLAGELLA BASAL BODY P-RING FORMATION PROTEIN FLGA"/>
    <property type="match status" value="1"/>
</dbReference>
<dbReference type="Gene3D" id="2.30.30.760">
    <property type="match status" value="1"/>
</dbReference>
<evidence type="ECO:0000256" key="4">
    <source>
        <dbReference type="ARBA" id="ARBA00022729"/>
    </source>
</evidence>
<reference evidence="10" key="1">
    <citation type="journal article" date="2019" name="Int. J. Syst. Evol. Microbiol.">
        <title>The Global Catalogue of Microorganisms (GCM) 10K type strain sequencing project: providing services to taxonomists for standard genome sequencing and annotation.</title>
        <authorList>
            <consortium name="The Broad Institute Genomics Platform"/>
            <consortium name="The Broad Institute Genome Sequencing Center for Infectious Disease"/>
            <person name="Wu L."/>
            <person name="Ma J."/>
        </authorList>
    </citation>
    <scope>NUCLEOTIDE SEQUENCE [LARGE SCALE GENOMIC DNA]</scope>
    <source>
        <strain evidence="10">CGMCC 1.15922</strain>
    </source>
</reference>
<dbReference type="SMART" id="SM00858">
    <property type="entry name" value="SAF"/>
    <property type="match status" value="1"/>
</dbReference>
<dbReference type="InterPro" id="IPR036732">
    <property type="entry name" value="AFP_Neu5c_C_sf"/>
</dbReference>
<dbReference type="PROSITE" id="PS50844">
    <property type="entry name" value="AFP_LIKE"/>
    <property type="match status" value="1"/>
</dbReference>
<gene>
    <name evidence="9" type="primary">flgA</name>
    <name evidence="9" type="ORF">GCM10011501_06510</name>
</gene>
<evidence type="ECO:0000313" key="10">
    <source>
        <dbReference type="Proteomes" id="UP000626370"/>
    </source>
</evidence>
<comment type="function">
    <text evidence="6 7">Involved in the assembly process of the P-ring formation. It may associate with FlgF on the rod constituting a structure essential for the P-ring assembly or may act as a modulator protein for the P-ring assembly.</text>
</comment>
<dbReference type="InterPro" id="IPR013974">
    <property type="entry name" value="SAF"/>
</dbReference>
<dbReference type="SUPFAM" id="SSF51269">
    <property type="entry name" value="AFP III-like domain"/>
    <property type="match status" value="1"/>
</dbReference>
<dbReference type="InterPro" id="IPR041231">
    <property type="entry name" value="FlgA_N"/>
</dbReference>
<comment type="caution">
    <text evidence="9">The sequence shown here is derived from an EMBL/GenBank/DDBJ whole genome shotgun (WGS) entry which is preliminary data.</text>
</comment>
<comment type="subcellular location">
    <subcellularLocation>
        <location evidence="1 7">Periplasm</location>
    </subcellularLocation>
</comment>
<dbReference type="CDD" id="cd11614">
    <property type="entry name" value="SAF_CpaB_FlgA_like"/>
    <property type="match status" value="1"/>
</dbReference>
<evidence type="ECO:0000256" key="7">
    <source>
        <dbReference type="RuleBase" id="RU362063"/>
    </source>
</evidence>
<keyword evidence="4" id="KW-0732">Signal</keyword>
<dbReference type="PANTHER" id="PTHR36307">
    <property type="entry name" value="FLAGELLA BASAL BODY P-RING FORMATION PROTEIN FLGA"/>
    <property type="match status" value="1"/>
</dbReference>
<comment type="similarity">
    <text evidence="2 7">Belongs to the FlgA family.</text>
</comment>
<dbReference type="EMBL" id="BNAH01000002">
    <property type="protein sequence ID" value="GHE81121.1"/>
    <property type="molecule type" value="Genomic_DNA"/>
</dbReference>
<name>A0ABQ3IE84_9GAMM</name>
<dbReference type="InterPro" id="IPR006190">
    <property type="entry name" value="SAF_AFP_Neu5Ac"/>
</dbReference>